<dbReference type="STRING" id="1294263.JCM21531_475"/>
<accession>W4V1Y6</accession>
<dbReference type="Proteomes" id="UP000019109">
    <property type="component" value="Unassembled WGS sequence"/>
</dbReference>
<protein>
    <submittedName>
        <fullName evidence="1">Uncharacterized protein</fullName>
    </submittedName>
</protein>
<evidence type="ECO:0000313" key="1">
    <source>
        <dbReference type="EMBL" id="GAE87127.1"/>
    </source>
</evidence>
<proteinExistence type="predicted"/>
<evidence type="ECO:0000313" key="2">
    <source>
        <dbReference type="Proteomes" id="UP000019109"/>
    </source>
</evidence>
<dbReference type="EMBL" id="BAVR01000004">
    <property type="protein sequence ID" value="GAE87127.1"/>
    <property type="molecule type" value="Genomic_DNA"/>
</dbReference>
<keyword evidence="2" id="KW-1185">Reference proteome</keyword>
<name>W4V1Y6_9FIRM</name>
<organism evidence="1 2">
    <name type="scientific">Acetivibrio straminisolvens JCM 21531</name>
    <dbReference type="NCBI Taxonomy" id="1294263"/>
    <lineage>
        <taxon>Bacteria</taxon>
        <taxon>Bacillati</taxon>
        <taxon>Bacillota</taxon>
        <taxon>Clostridia</taxon>
        <taxon>Eubacteriales</taxon>
        <taxon>Oscillospiraceae</taxon>
        <taxon>Acetivibrio</taxon>
    </lineage>
</organism>
<gene>
    <name evidence="1" type="ORF">JCM21531_475</name>
</gene>
<dbReference type="AlphaFoldDB" id="W4V1Y6"/>
<sequence>MDSQGMASALVNSENNKISLFGALKTLLEAVRPYNKTIFTVLESEELIEKAVNAVQGVIGKVSGTGIGFMFTVPIGKIYPISLSE</sequence>
<comment type="caution">
    <text evidence="1">The sequence shown here is derived from an EMBL/GenBank/DDBJ whole genome shotgun (WGS) entry which is preliminary data.</text>
</comment>
<reference evidence="1" key="1">
    <citation type="journal article" date="2014" name="Genome Announc.">
        <title>Draft Genome Sequence of Clostridium straminisolvens Strain JCM 21531T, Isolated from a Cellulose-Degrading Bacterial Community.</title>
        <authorList>
            <person name="Yuki M."/>
            <person name="Oshima K."/>
            <person name="Suda W."/>
            <person name="Sakamoto M."/>
            <person name="Kitamura K."/>
            <person name="Iida T."/>
            <person name="Hattori M."/>
            <person name="Ohkuma M."/>
        </authorList>
    </citation>
    <scope>NUCLEOTIDE SEQUENCE [LARGE SCALE GENOMIC DNA]</scope>
    <source>
        <strain evidence="1">JCM 21531</strain>
    </source>
</reference>